<organism evidence="2 3">
    <name type="scientific">Colletotrichum limetticola</name>
    <dbReference type="NCBI Taxonomy" id="1209924"/>
    <lineage>
        <taxon>Eukaryota</taxon>
        <taxon>Fungi</taxon>
        <taxon>Dikarya</taxon>
        <taxon>Ascomycota</taxon>
        <taxon>Pezizomycotina</taxon>
        <taxon>Sordariomycetes</taxon>
        <taxon>Hypocreomycetidae</taxon>
        <taxon>Glomerellales</taxon>
        <taxon>Glomerellaceae</taxon>
        <taxon>Colletotrichum</taxon>
        <taxon>Colletotrichum acutatum species complex</taxon>
    </lineage>
</organism>
<keyword evidence="3" id="KW-1185">Reference proteome</keyword>
<keyword evidence="1" id="KW-0175">Coiled coil</keyword>
<reference evidence="2" key="1">
    <citation type="submission" date="2023-04" db="EMBL/GenBank/DDBJ databases">
        <title>Colletotrichum limetticola genome sequence.</title>
        <authorList>
            <person name="Baroncelli R."/>
        </authorList>
    </citation>
    <scope>NUCLEOTIDE SEQUENCE</scope>
    <source>
        <strain evidence="2">KLA-Anderson</strain>
    </source>
</reference>
<name>A0ABQ9PI05_9PEZI</name>
<gene>
    <name evidence="2" type="ORF">CLIM01_11025</name>
</gene>
<evidence type="ECO:0000313" key="3">
    <source>
        <dbReference type="Proteomes" id="UP001169217"/>
    </source>
</evidence>
<proteinExistence type="predicted"/>
<evidence type="ECO:0000313" key="2">
    <source>
        <dbReference type="EMBL" id="KAK0371623.1"/>
    </source>
</evidence>
<feature type="coiled-coil region" evidence="1">
    <location>
        <begin position="597"/>
        <end position="638"/>
    </location>
</feature>
<feature type="coiled-coil region" evidence="1">
    <location>
        <begin position="220"/>
        <end position="265"/>
    </location>
</feature>
<evidence type="ECO:0000256" key="1">
    <source>
        <dbReference type="SAM" id="Coils"/>
    </source>
</evidence>
<dbReference type="EMBL" id="JARUPT010000430">
    <property type="protein sequence ID" value="KAK0371623.1"/>
    <property type="molecule type" value="Genomic_DNA"/>
</dbReference>
<sequence length="703" mass="80149">MQAGMEESFSKWMDEKGLRWMQAVKDTCMSELHQSIQTRSLTFEQDVTNLSAVQSSQSGRLATIEDFMPRLQTGLDDVRNQTASLAPGFDKLQHDQHYVHDQVQKLVVEMGGLQAEFCRQTKQVERDQQQMEIALTQRVSQAVLQDVTRIVDSLRNKTESDAITRQKYVDKVQDQTNQAMAQIHQADLDRHRAMQLKATKVRARHDAEILYLKLMAEGKAKDMMQRLDNIETTNNSLKAELEGQSEKVDLVANELNERIERANESTKADLRTEFGSSQERYHMQITDGTAVTIQAIEDRLRCLEHAKGATESDLEERIAEQLQSFKLETAQKMGHMENMCHRKVTTLAKETERQLEELRPLVPTTEALSGKIHALQKTAEEQAQELELIKAQSQAYILQAGEIKELRADGRLLEERLMAPLAKAEKAEHLTQETLLNQSNRIRRLETTLNDLQNFSAKTSNPETLLENRDAGSTENALLLQVTRKPPDDVPEAVQVQLDQTQKDIQLLRENLSGRHDEVTHSLESFKHQTSVQWISAEKRLADLATGMSAVKRDLHSKAAVVDPILRHLQDDVRKDASNAETLRAWIASQVSGWEALRDQSEKRALLGAQMEKLARQIDELERKLESQQRQHEIEVKQEVQGVESHWQDEINTRLSAVEGNVEALKRGTEAARERTESLSQDLNHSTNSKVGAEIWKVRSREW</sequence>
<accession>A0ABQ9PI05</accession>
<protein>
    <submittedName>
        <fullName evidence="2">Uncharacterized protein</fullName>
    </submittedName>
</protein>
<comment type="caution">
    <text evidence="2">The sequence shown here is derived from an EMBL/GenBank/DDBJ whole genome shotgun (WGS) entry which is preliminary data.</text>
</comment>
<dbReference type="Proteomes" id="UP001169217">
    <property type="component" value="Unassembled WGS sequence"/>
</dbReference>